<evidence type="ECO:0000313" key="3">
    <source>
        <dbReference type="EMBL" id="MDV2469371.1"/>
    </source>
</evidence>
<name>A0A3B7M1T4_9GAMM</name>
<dbReference type="PROSITE" id="PS51257">
    <property type="entry name" value="PROKAR_LIPOPROTEIN"/>
    <property type="match status" value="1"/>
</dbReference>
<dbReference type="RefSeq" id="WP_087512212.1">
    <property type="nucleotide sequence ID" value="NZ_CP032134.1"/>
</dbReference>
<dbReference type="Proteomes" id="UP000263753">
    <property type="component" value="Chromosome"/>
</dbReference>
<evidence type="ECO:0000313" key="5">
    <source>
        <dbReference type="Proteomes" id="UP001278188"/>
    </source>
</evidence>
<gene>
    <name evidence="2" type="ORF">CDG60_16360</name>
    <name evidence="3" type="ORF">QR674_10270</name>
</gene>
<keyword evidence="5" id="KW-1185">Reference proteome</keyword>
<dbReference type="EMBL" id="JASVDY010000003">
    <property type="protein sequence ID" value="MDV2469371.1"/>
    <property type="molecule type" value="Genomic_DNA"/>
</dbReference>
<proteinExistence type="predicted"/>
<dbReference type="Proteomes" id="UP001278188">
    <property type="component" value="Unassembled WGS sequence"/>
</dbReference>
<protein>
    <submittedName>
        <fullName evidence="2">Uncharacterized protein</fullName>
    </submittedName>
</protein>
<evidence type="ECO:0000313" key="2">
    <source>
        <dbReference type="EMBL" id="AXY58531.1"/>
    </source>
</evidence>
<organism evidence="2 4">
    <name type="scientific">Acinetobacter chinensis</name>
    <dbReference type="NCBI Taxonomy" id="2004650"/>
    <lineage>
        <taxon>Bacteria</taxon>
        <taxon>Pseudomonadati</taxon>
        <taxon>Pseudomonadota</taxon>
        <taxon>Gammaproteobacteria</taxon>
        <taxon>Moraxellales</taxon>
        <taxon>Moraxellaceae</taxon>
        <taxon>Acinetobacter</taxon>
    </lineage>
</organism>
<evidence type="ECO:0000313" key="4">
    <source>
        <dbReference type="Proteomes" id="UP000263753"/>
    </source>
</evidence>
<keyword evidence="1" id="KW-0732">Signal</keyword>
<dbReference type="EMBL" id="CP032134">
    <property type="protein sequence ID" value="AXY58531.1"/>
    <property type="molecule type" value="Genomic_DNA"/>
</dbReference>
<accession>A0A3B7M1T4</accession>
<feature type="chain" id="PRO_5017675582" evidence="1">
    <location>
        <begin position="23"/>
        <end position="124"/>
    </location>
</feature>
<reference evidence="3 5" key="3">
    <citation type="submission" date="2023-06" db="EMBL/GenBank/DDBJ databases">
        <title>Genomic Analysis of Acinetobacter Strains Recovered from South Australian Aquatic Samples provides Insights into the Circulation of Antibiotic Resistance determinants in the Environment.</title>
        <authorList>
            <person name="Tobin L."/>
            <person name="Jarocki V.M."/>
            <person name="Kenyon J."/>
            <person name="Drigo B."/>
            <person name="Donner E."/>
            <person name="Djordjevic S.P."/>
            <person name="Hamidian M."/>
        </authorList>
    </citation>
    <scope>NUCLEOTIDE SEQUENCE [LARGE SCALE GENOMIC DNA]</scope>
    <source>
        <strain evidence="3 5">SAAc652</strain>
    </source>
</reference>
<dbReference type="AlphaFoldDB" id="A0A3B7M1T4"/>
<reference evidence="4" key="1">
    <citation type="submission" date="2018-09" db="EMBL/GenBank/DDBJ databases">
        <title>The complete genome of Acinetobacter sp. strain WCHAc010005.</title>
        <authorList>
            <person name="Hu Y."/>
            <person name="Long H."/>
            <person name="Feng Y."/>
            <person name="Zong Z."/>
        </authorList>
    </citation>
    <scope>NUCLEOTIDE SEQUENCE [LARGE SCALE GENOMIC DNA]</scope>
    <source>
        <strain evidence="4">WCHAc010005</strain>
    </source>
</reference>
<dbReference type="KEGG" id="achi:CDG60_16360"/>
<sequence>MLFKFSVSAVCAVLLLSGCATTQKLMSSVGSSDTPLEQVLKAEPELKQATHSIEIRQVFNRVEAPTAAQVTVVQAGLLDDSVRASRSVYSFKQVNGDWKLSDTQKSYQCYRGKNTKSFQTAKCP</sequence>
<feature type="signal peptide" evidence="1">
    <location>
        <begin position="1"/>
        <end position="22"/>
    </location>
</feature>
<reference evidence="2" key="2">
    <citation type="journal article" date="2019" name="J. Microbiol.">
        <title>Acinetobacter chinensis, a novel Acinetobacter species, carrying blaNDM-1, recovered from hospital sewage.</title>
        <authorList>
            <person name="Hu Y."/>
            <person name="Feng Y."/>
            <person name="Qin J."/>
            <person name="Zhang X."/>
            <person name="Zong Z."/>
        </authorList>
    </citation>
    <scope>NUCLEOTIDE SEQUENCE</scope>
    <source>
        <strain evidence="2">WCHAc010005</strain>
    </source>
</reference>
<evidence type="ECO:0000256" key="1">
    <source>
        <dbReference type="SAM" id="SignalP"/>
    </source>
</evidence>